<keyword evidence="2" id="KW-1185">Reference proteome</keyword>
<dbReference type="Proteomes" id="UP000553632">
    <property type="component" value="Unassembled WGS sequence"/>
</dbReference>
<organism evidence="1 2">
    <name type="scientific">Perkinsus olseni</name>
    <name type="common">Perkinsus atlanticus</name>
    <dbReference type="NCBI Taxonomy" id="32597"/>
    <lineage>
        <taxon>Eukaryota</taxon>
        <taxon>Sar</taxon>
        <taxon>Alveolata</taxon>
        <taxon>Perkinsozoa</taxon>
        <taxon>Perkinsea</taxon>
        <taxon>Perkinsida</taxon>
        <taxon>Perkinsidae</taxon>
        <taxon>Perkinsus</taxon>
    </lineage>
</organism>
<feature type="non-terminal residue" evidence="1">
    <location>
        <position position="1"/>
    </location>
</feature>
<comment type="caution">
    <text evidence="1">The sequence shown here is derived from an EMBL/GenBank/DDBJ whole genome shotgun (WGS) entry which is preliminary data.</text>
</comment>
<proteinExistence type="predicted"/>
<sequence length="65" mass="7164">ARSKRGRPCWFGYSSVPISAARRSRTPSLSYLTGPSKPTRTRAAFSWHPCGVLISLVPSSRLAHH</sequence>
<gene>
    <name evidence="1" type="ORF">FOZ63_005309</name>
</gene>
<feature type="non-terminal residue" evidence="1">
    <location>
        <position position="65"/>
    </location>
</feature>
<evidence type="ECO:0000313" key="1">
    <source>
        <dbReference type="EMBL" id="KAF4757135.1"/>
    </source>
</evidence>
<protein>
    <submittedName>
        <fullName evidence="1">Uncharacterized protein</fullName>
    </submittedName>
</protein>
<reference evidence="1 2" key="1">
    <citation type="submission" date="2020-04" db="EMBL/GenBank/DDBJ databases">
        <title>Perkinsus olseni comparative genomics.</title>
        <authorList>
            <person name="Bogema D.R."/>
        </authorList>
    </citation>
    <scope>NUCLEOTIDE SEQUENCE [LARGE SCALE GENOMIC DNA]</scope>
    <source>
        <strain evidence="1 2">ATCC PRA-207</strain>
    </source>
</reference>
<dbReference type="AlphaFoldDB" id="A0A7J6UIT9"/>
<accession>A0A7J6UIT9</accession>
<evidence type="ECO:0000313" key="2">
    <source>
        <dbReference type="Proteomes" id="UP000553632"/>
    </source>
</evidence>
<dbReference type="EMBL" id="JABANO010002993">
    <property type="protein sequence ID" value="KAF4757135.1"/>
    <property type="molecule type" value="Genomic_DNA"/>
</dbReference>
<name>A0A7J6UIT9_PEROL</name>